<proteinExistence type="predicted"/>
<sequence>MASELSISEDVLTDIRSVFSINDSSDYDKTTLDFLAHTISYAGGSVSGEAAENSRLAAGNPDPLPSYANDQRPGIQFLTVLPVLRYFVNDLEGRYGDKPFKNILPPYQVQTRLKQLEGFNDHPDVPTAIRLTEAERDKLAVACKDADVALPPEEEFRAWTWRTYRAFCILWHRYKLARPQKFSDVARINDALSGVTLGLSDLRCELVMPKKSDFEKRFWKGSVSCLPILPGALQCLCAMGRSMSITVYCITTLGVILFLCSLDLTGMTTESESKAFGYSDLVYNPHRRTHPPLKMSSIDLSYGTDGTIASASDAKLSNVFSINASALDLESKEALTAYCSYAQGRVSIAAARVKRDKARATISKTIPDPSRKAGDHRLTLLDTLGYFTGDLDAKVREDDGMLPYDQSAMLKLLGPFNQELESHDKEKHLALTDEELNTLAGACLDAGGPDMKYPWGDRSWNFGVFRAFCILLQEHKRAKLGKADAASMNSTDSPALTS</sequence>
<accession>A0A8K0NNX6</accession>
<name>A0A8K0NNX6_9TREE</name>
<reference evidence="1" key="1">
    <citation type="submission" date="2020-04" db="EMBL/GenBank/DDBJ databases">
        <title>Analysis of mating type loci in Filobasidium floriforme.</title>
        <authorList>
            <person name="Nowrousian M."/>
        </authorList>
    </citation>
    <scope>NUCLEOTIDE SEQUENCE</scope>
    <source>
        <strain evidence="1">CBS 6242</strain>
    </source>
</reference>
<dbReference type="EMBL" id="JABELV010000107">
    <property type="protein sequence ID" value="KAG7530850.1"/>
    <property type="molecule type" value="Genomic_DNA"/>
</dbReference>
<comment type="caution">
    <text evidence="1">The sequence shown here is derived from an EMBL/GenBank/DDBJ whole genome shotgun (WGS) entry which is preliminary data.</text>
</comment>
<gene>
    <name evidence="1" type="ORF">FFLO_04757</name>
</gene>
<protein>
    <submittedName>
        <fullName evidence="1">Uncharacterized protein</fullName>
    </submittedName>
</protein>
<evidence type="ECO:0000313" key="1">
    <source>
        <dbReference type="EMBL" id="KAG7530850.1"/>
    </source>
</evidence>
<evidence type="ECO:0000313" key="2">
    <source>
        <dbReference type="Proteomes" id="UP000812966"/>
    </source>
</evidence>
<dbReference type="AlphaFoldDB" id="A0A8K0NNX6"/>
<keyword evidence="2" id="KW-1185">Reference proteome</keyword>
<organism evidence="1 2">
    <name type="scientific">Filobasidium floriforme</name>
    <dbReference type="NCBI Taxonomy" id="5210"/>
    <lineage>
        <taxon>Eukaryota</taxon>
        <taxon>Fungi</taxon>
        <taxon>Dikarya</taxon>
        <taxon>Basidiomycota</taxon>
        <taxon>Agaricomycotina</taxon>
        <taxon>Tremellomycetes</taxon>
        <taxon>Filobasidiales</taxon>
        <taxon>Filobasidiaceae</taxon>
        <taxon>Filobasidium</taxon>
    </lineage>
</organism>
<dbReference type="Proteomes" id="UP000812966">
    <property type="component" value="Unassembled WGS sequence"/>
</dbReference>